<dbReference type="AlphaFoldDB" id="A0A2R6AUT6"/>
<reference evidence="11 12" key="1">
    <citation type="submission" date="2017-04" db="EMBL/GenBank/DDBJ databases">
        <title>Novel microbial lineages endemic to geothermal iron-oxide mats fill important gaps in the evolutionary history of Archaea.</title>
        <authorList>
            <person name="Jay Z.J."/>
            <person name="Beam J.P."/>
            <person name="Dlakic M."/>
            <person name="Rusch D.B."/>
            <person name="Kozubal M.A."/>
            <person name="Inskeep W.P."/>
        </authorList>
    </citation>
    <scope>NUCLEOTIDE SEQUENCE [LARGE SCALE GENOMIC DNA]</scope>
    <source>
        <strain evidence="11">OSP_D</strain>
    </source>
</reference>
<accession>A0A2R6AUT6</accession>
<dbReference type="GO" id="GO:0055085">
    <property type="term" value="P:transmembrane transport"/>
    <property type="evidence" value="ECO:0007669"/>
    <property type="project" value="InterPro"/>
</dbReference>
<evidence type="ECO:0000256" key="3">
    <source>
        <dbReference type="ARBA" id="ARBA00022448"/>
    </source>
</evidence>
<evidence type="ECO:0000256" key="9">
    <source>
        <dbReference type="RuleBase" id="RU363032"/>
    </source>
</evidence>
<dbReference type="Pfam" id="PF00528">
    <property type="entry name" value="BPD_transp_1"/>
    <property type="match status" value="1"/>
</dbReference>
<dbReference type="EMBL" id="NEXE01000073">
    <property type="protein sequence ID" value="PSN90135.1"/>
    <property type="molecule type" value="Genomic_DNA"/>
</dbReference>
<gene>
    <name evidence="11" type="ORF">B9Q03_07555</name>
</gene>
<evidence type="ECO:0000259" key="10">
    <source>
        <dbReference type="PROSITE" id="PS50928"/>
    </source>
</evidence>
<evidence type="ECO:0000256" key="8">
    <source>
        <dbReference type="ARBA" id="ARBA00023136"/>
    </source>
</evidence>
<name>A0A2R6AUT6_9ARCH</name>
<dbReference type="InterPro" id="IPR000515">
    <property type="entry name" value="MetI-like"/>
</dbReference>
<evidence type="ECO:0000256" key="6">
    <source>
        <dbReference type="ARBA" id="ARBA00022692"/>
    </source>
</evidence>
<dbReference type="CDD" id="cd06261">
    <property type="entry name" value="TM_PBP2"/>
    <property type="match status" value="1"/>
</dbReference>
<keyword evidence="5" id="KW-0762">Sugar transport</keyword>
<evidence type="ECO:0000313" key="12">
    <source>
        <dbReference type="Proteomes" id="UP000240322"/>
    </source>
</evidence>
<keyword evidence="7 9" id="KW-1133">Transmembrane helix</keyword>
<dbReference type="InterPro" id="IPR050901">
    <property type="entry name" value="BP-dep_ABC_trans_perm"/>
</dbReference>
<organism evidence="11 12">
    <name type="scientific">Candidatus Marsarchaeota G2 archaeon OSP_D</name>
    <dbReference type="NCBI Taxonomy" id="1978157"/>
    <lineage>
        <taxon>Archaea</taxon>
        <taxon>Candidatus Marsarchaeota</taxon>
        <taxon>Candidatus Marsarchaeota group 2</taxon>
    </lineage>
</organism>
<evidence type="ECO:0000313" key="11">
    <source>
        <dbReference type="EMBL" id="PSN90135.1"/>
    </source>
</evidence>
<dbReference type="SUPFAM" id="SSF161098">
    <property type="entry name" value="MetI-like"/>
    <property type="match status" value="1"/>
</dbReference>
<feature type="transmembrane region" description="Helical" evidence="9">
    <location>
        <begin position="179"/>
        <end position="202"/>
    </location>
</feature>
<comment type="caution">
    <text evidence="11">The sequence shown here is derived from an EMBL/GenBank/DDBJ whole genome shotgun (WGS) entry which is preliminary data.</text>
</comment>
<evidence type="ECO:0000256" key="2">
    <source>
        <dbReference type="ARBA" id="ARBA00009047"/>
    </source>
</evidence>
<keyword evidence="4" id="KW-1003">Cell membrane</keyword>
<feature type="transmembrane region" description="Helical" evidence="9">
    <location>
        <begin position="135"/>
        <end position="158"/>
    </location>
</feature>
<evidence type="ECO:0000256" key="7">
    <source>
        <dbReference type="ARBA" id="ARBA00022989"/>
    </source>
</evidence>
<keyword evidence="8 9" id="KW-0472">Membrane</keyword>
<feature type="transmembrane region" description="Helical" evidence="9">
    <location>
        <begin position="71"/>
        <end position="92"/>
    </location>
</feature>
<dbReference type="InterPro" id="IPR035906">
    <property type="entry name" value="MetI-like_sf"/>
</dbReference>
<evidence type="ECO:0000256" key="5">
    <source>
        <dbReference type="ARBA" id="ARBA00022597"/>
    </source>
</evidence>
<comment type="subcellular location">
    <subcellularLocation>
        <location evidence="1 9">Cell membrane</location>
        <topology evidence="1 9">Multi-pass membrane protein</topology>
    </subcellularLocation>
</comment>
<dbReference type="PANTHER" id="PTHR32243:SF50">
    <property type="entry name" value="MALTOSE_MALTODEXTRIN TRANSPORT SYSTEM PERMEASE PROTEIN MALG"/>
    <property type="match status" value="1"/>
</dbReference>
<evidence type="ECO:0000256" key="1">
    <source>
        <dbReference type="ARBA" id="ARBA00004651"/>
    </source>
</evidence>
<proteinExistence type="inferred from homology"/>
<dbReference type="Proteomes" id="UP000240322">
    <property type="component" value="Unassembled WGS sequence"/>
</dbReference>
<comment type="similarity">
    <text evidence="2">Belongs to the binding-protein-dependent transport system permease family. MalFG subfamily.</text>
</comment>
<dbReference type="PANTHER" id="PTHR32243">
    <property type="entry name" value="MALTOSE TRANSPORT SYSTEM PERMEASE-RELATED"/>
    <property type="match status" value="1"/>
</dbReference>
<dbReference type="PROSITE" id="PS50928">
    <property type="entry name" value="ABC_TM1"/>
    <property type="match status" value="1"/>
</dbReference>
<keyword evidence="6 9" id="KW-0812">Transmembrane</keyword>
<feature type="domain" description="ABC transmembrane type-1" evidence="10">
    <location>
        <begin position="67"/>
        <end position="254"/>
    </location>
</feature>
<protein>
    <submittedName>
        <fullName evidence="11">Sugar ABC transporter permease</fullName>
    </submittedName>
</protein>
<feature type="transmembrane region" description="Helical" evidence="9">
    <location>
        <begin position="7"/>
        <end position="30"/>
    </location>
</feature>
<dbReference type="GO" id="GO:0005886">
    <property type="term" value="C:plasma membrane"/>
    <property type="evidence" value="ECO:0007669"/>
    <property type="project" value="UniProtKB-SubCell"/>
</dbReference>
<evidence type="ECO:0000256" key="4">
    <source>
        <dbReference type="ARBA" id="ARBA00022475"/>
    </source>
</evidence>
<keyword evidence="3 9" id="KW-0813">Transport</keyword>
<feature type="transmembrane region" description="Helical" evidence="9">
    <location>
        <begin position="233"/>
        <end position="254"/>
    </location>
</feature>
<sequence length="269" mass="29703">MKKNTLLWVGVAVMTVYFLFPLYVLLLIAFNPTKFTIEALYPPPIFKQPTLNNFILAFTQYNFVGPFLRSASVATLVGIFSVALGIPAGYGLGRLSSSLAYPLLVLILITNMMPGIVVAVPISTEFIRLHLFNSVLGLALVQTLVTLPLAIFIMQGTFSSIPREVEYQARLDGGRFRSIITRILVPVALPGIIAAFLISWMFSWDEFTYAVILSPIKPTLPVEIYYSITRGNLLTGVAFSLIFTIPVITLTVALQRYLKGEYLSGGVVR</sequence>
<dbReference type="Gene3D" id="1.10.3720.10">
    <property type="entry name" value="MetI-like"/>
    <property type="match status" value="1"/>
</dbReference>
<feature type="transmembrane region" description="Helical" evidence="9">
    <location>
        <begin position="99"/>
        <end position="123"/>
    </location>
</feature>